<accession>A0A9P8T160</accession>
<name>A0A9P8T160_9ASCO</name>
<evidence type="ECO:0000313" key="2">
    <source>
        <dbReference type="Proteomes" id="UP000769157"/>
    </source>
</evidence>
<reference evidence="1" key="1">
    <citation type="journal article" date="2021" name="Open Biol.">
        <title>Shared evolutionary footprints suggest mitochondrial oxidative damage underlies multiple complex I losses in fungi.</title>
        <authorList>
            <person name="Schikora-Tamarit M.A."/>
            <person name="Marcet-Houben M."/>
            <person name="Nosek J."/>
            <person name="Gabaldon T."/>
        </authorList>
    </citation>
    <scope>NUCLEOTIDE SEQUENCE</scope>
    <source>
        <strain evidence="1">CBS6075</strain>
    </source>
</reference>
<dbReference type="GeneID" id="70238697"/>
<keyword evidence="2" id="KW-1185">Reference proteome</keyword>
<comment type="caution">
    <text evidence="1">The sequence shown here is derived from an EMBL/GenBank/DDBJ whole genome shotgun (WGS) entry which is preliminary data.</text>
</comment>
<proteinExistence type="predicted"/>
<dbReference type="EMBL" id="JAEUBE010000487">
    <property type="protein sequence ID" value="KAH3661326.1"/>
    <property type="molecule type" value="Genomic_DNA"/>
</dbReference>
<organism evidence="1 2">
    <name type="scientific">Ogataea philodendri</name>
    <dbReference type="NCBI Taxonomy" id="1378263"/>
    <lineage>
        <taxon>Eukaryota</taxon>
        <taxon>Fungi</taxon>
        <taxon>Dikarya</taxon>
        <taxon>Ascomycota</taxon>
        <taxon>Saccharomycotina</taxon>
        <taxon>Pichiomycetes</taxon>
        <taxon>Pichiales</taxon>
        <taxon>Pichiaceae</taxon>
        <taxon>Ogataea</taxon>
    </lineage>
</organism>
<dbReference type="PANTHER" id="PTHR41677:SF1">
    <property type="entry name" value="FE2OG DIOXYGENASE DOMAIN-CONTAINING PROTEIN"/>
    <property type="match status" value="1"/>
</dbReference>
<dbReference type="RefSeq" id="XP_046058450.1">
    <property type="nucleotide sequence ID" value="XM_046208051.1"/>
</dbReference>
<sequence>MAGDYREVPTFDPVQHLAFTSSKLPKPVSIQTLQIDPDSQSLQLVGEGSFLLFSQECIDLLRHEFQTYLSSLDPATRSKSAFVSPKLHDCASILPFTYQAFTHPETARAISSISGFGLKVCMGYEIAHFARPNAGDFKQLLLRKHSVAYPYICLVHLSSADALPSGHALVLEGRVTENMASNQLLEQPDLNIVLCATLQPEDVIDYEDSRFLRHFSYANGQKLIGDSVAPRVSTYAEFDNFEAYQIRLDRLYRDRGVDAKKVG</sequence>
<reference evidence="1" key="2">
    <citation type="submission" date="2021-01" db="EMBL/GenBank/DDBJ databases">
        <authorList>
            <person name="Schikora-Tamarit M.A."/>
        </authorList>
    </citation>
    <scope>NUCLEOTIDE SEQUENCE</scope>
    <source>
        <strain evidence="1">CBS6075</strain>
    </source>
</reference>
<evidence type="ECO:0000313" key="1">
    <source>
        <dbReference type="EMBL" id="KAH3661326.1"/>
    </source>
</evidence>
<gene>
    <name evidence="1" type="ORF">OGAPHI_006733</name>
</gene>
<dbReference type="OrthoDB" id="3985165at2759"/>
<protein>
    <submittedName>
        <fullName evidence="1">Uncharacterized protein</fullName>
    </submittedName>
</protein>
<dbReference type="AlphaFoldDB" id="A0A9P8T160"/>
<dbReference type="Proteomes" id="UP000769157">
    <property type="component" value="Unassembled WGS sequence"/>
</dbReference>
<dbReference type="PANTHER" id="PTHR41677">
    <property type="entry name" value="YALI0B19030P"/>
    <property type="match status" value="1"/>
</dbReference>